<dbReference type="GO" id="GO:0020037">
    <property type="term" value="F:heme binding"/>
    <property type="evidence" value="ECO:0007669"/>
    <property type="project" value="InterPro"/>
</dbReference>
<name>A0A6J6ZNB5_9ZZZZ</name>
<feature type="transmembrane region" description="Helical" evidence="10">
    <location>
        <begin position="127"/>
        <end position="147"/>
    </location>
</feature>
<dbReference type="EMBL" id="CAEZYF010000006">
    <property type="protein sequence ID" value="CAB4720710.1"/>
    <property type="molecule type" value="Genomic_DNA"/>
</dbReference>
<dbReference type="PANTHER" id="PTHR43653">
    <property type="entry name" value="CYTOCHROME C ASSEMBLY PROTEIN-RELATED"/>
    <property type="match status" value="1"/>
</dbReference>
<feature type="transmembrane region" description="Helical" evidence="10">
    <location>
        <begin position="617"/>
        <end position="635"/>
    </location>
</feature>
<comment type="function">
    <text evidence="9">Required for the biogenesis of c-type cytochromes. Possible subunit of a heme lyase.</text>
</comment>
<feature type="transmembrane region" description="Helical" evidence="10">
    <location>
        <begin position="12"/>
        <end position="35"/>
    </location>
</feature>
<feature type="transmembrane region" description="Helical" evidence="10">
    <location>
        <begin position="87"/>
        <end position="115"/>
    </location>
</feature>
<keyword evidence="3" id="KW-1003">Cell membrane</keyword>
<dbReference type="EMBL" id="CAFBIY010000054">
    <property type="protein sequence ID" value="CAB4850437.1"/>
    <property type="molecule type" value="Genomic_DNA"/>
</dbReference>
<feature type="domain" description="Cytochrome c-type biogenesis protein CcmF C-terminal" evidence="12">
    <location>
        <begin position="324"/>
        <end position="634"/>
    </location>
</feature>
<evidence type="ECO:0000256" key="2">
    <source>
        <dbReference type="ARBA" id="ARBA00009186"/>
    </source>
</evidence>
<evidence type="ECO:0000256" key="6">
    <source>
        <dbReference type="ARBA" id="ARBA00022748"/>
    </source>
</evidence>
<keyword evidence="7 10" id="KW-1133">Transmembrane helix</keyword>
<feature type="transmembrane region" description="Helical" evidence="10">
    <location>
        <begin position="360"/>
        <end position="384"/>
    </location>
</feature>
<feature type="transmembrane region" description="Helical" evidence="10">
    <location>
        <begin position="434"/>
        <end position="453"/>
    </location>
</feature>
<comment type="similarity">
    <text evidence="2">Belongs to the CcmF/CycK/Ccl1/NrfE/CcsA family.</text>
</comment>
<dbReference type="InterPro" id="IPR032523">
    <property type="entry name" value="CcmF_C"/>
</dbReference>
<feature type="transmembrane region" description="Helical" evidence="10">
    <location>
        <begin position="321"/>
        <end position="339"/>
    </location>
</feature>
<dbReference type="GO" id="GO:0017004">
    <property type="term" value="P:cytochrome complex assembly"/>
    <property type="evidence" value="ECO:0007669"/>
    <property type="project" value="UniProtKB-KW"/>
</dbReference>
<feature type="transmembrane region" description="Helical" evidence="10">
    <location>
        <begin position="497"/>
        <end position="515"/>
    </location>
</feature>
<dbReference type="EMBL" id="CAFBOL010000134">
    <property type="protein sequence ID" value="CAB5016000.1"/>
    <property type="molecule type" value="Genomic_DNA"/>
</dbReference>
<dbReference type="InterPro" id="IPR002541">
    <property type="entry name" value="Cyt_c_assembly"/>
</dbReference>
<evidence type="ECO:0000256" key="9">
    <source>
        <dbReference type="ARBA" id="ARBA00037230"/>
    </source>
</evidence>
<reference evidence="15" key="1">
    <citation type="submission" date="2020-05" db="EMBL/GenBank/DDBJ databases">
        <authorList>
            <person name="Chiriac C."/>
            <person name="Salcher M."/>
            <person name="Ghai R."/>
            <person name="Kavagutti S V."/>
        </authorList>
    </citation>
    <scope>NUCLEOTIDE SEQUENCE</scope>
</reference>
<feature type="transmembrane region" description="Helical" evidence="10">
    <location>
        <begin position="258"/>
        <end position="275"/>
    </location>
</feature>
<feature type="transmembrane region" description="Helical" evidence="10">
    <location>
        <begin position="404"/>
        <end position="422"/>
    </location>
</feature>
<dbReference type="PRINTS" id="PR01410">
    <property type="entry name" value="CCBIOGENESIS"/>
</dbReference>
<dbReference type="PANTHER" id="PTHR43653:SF1">
    <property type="entry name" value="CYTOCHROME C-TYPE BIOGENESIS PROTEIN CCMF"/>
    <property type="match status" value="1"/>
</dbReference>
<evidence type="ECO:0000256" key="5">
    <source>
        <dbReference type="ARBA" id="ARBA00022692"/>
    </source>
</evidence>
<evidence type="ECO:0000256" key="8">
    <source>
        <dbReference type="ARBA" id="ARBA00023136"/>
    </source>
</evidence>
<evidence type="ECO:0000313" key="15">
    <source>
        <dbReference type="EMBL" id="CAB4823209.1"/>
    </source>
</evidence>
<comment type="subcellular location">
    <subcellularLocation>
        <location evidence="1">Cell inner membrane</location>
        <topology evidence="1">Multi-pass membrane protein</topology>
    </subcellularLocation>
</comment>
<dbReference type="GO" id="GO:0005886">
    <property type="term" value="C:plasma membrane"/>
    <property type="evidence" value="ECO:0007669"/>
    <property type="project" value="UniProtKB-SubCell"/>
</dbReference>
<organism evidence="15">
    <name type="scientific">freshwater metagenome</name>
    <dbReference type="NCBI Taxonomy" id="449393"/>
    <lineage>
        <taxon>unclassified sequences</taxon>
        <taxon>metagenomes</taxon>
        <taxon>ecological metagenomes</taxon>
    </lineage>
</organism>
<dbReference type="InterPro" id="IPR003567">
    <property type="entry name" value="Cyt_c_biogenesis"/>
</dbReference>
<dbReference type="EMBL" id="CAESGF010000006">
    <property type="protein sequence ID" value="CAB4363613.1"/>
    <property type="molecule type" value="Genomic_DNA"/>
</dbReference>
<sequence length="659" mass="71010">MLAEGLNGLLGHTALIVGFAASLFGALALIAAIRLGNARLIKTVMPYGWLALGGAVMAVVVMERGLITRDWQLAYVQRVGSRDTPALFNFTALWSALEGSILLWLLLLAVYTAIIMHRYRARLADPLVGWALVVMFFVTAFFFFLALGPTDAFRAGVTPDFTACCKGPNPLLQNHVLVLFHPPILYLGYVGFTVPFAFAIAALVTGRVGEGWLVETRRWALFAWGFLTVGIVLGGWWSYEVLGWGGVWGWDPVENASFLPWLTGTAYIHSVMVQERRGMLRVWNLSLLVATFSLTILGTFLTRSGVVNSVHAFSDSTIGPFLLGAFGVVVLVSLGLIAWRGDRLRSPGAIDSPISREGAFLANNVLLALFAFVILLGTVFPLIVEAKDNRKIAVGSPFFDTMSQPIGLVLLFLMAVAPALPWRKASGELLRDRLFWPAWCGAGTLALSVFLGATDLAPLLAFTFAGFAGGAAIRQLVLATRRQGYRGLLGRTNGGMVVHLGVIIIAVALAASNSYTRSAEFTMMKGETVSFAGHTFKVLDVLDFTTPRTVGIKAEISIDGGQAYAPAISKYTAFGMDVPTPSVKTSLVQDIYLTLENGSKPSTGEAKIKVFIKPMVVWLWIGGTLCAFGTLLAAFPGKNRRRPTDAVSAPIPLDEVASV</sequence>
<evidence type="ECO:0000313" key="18">
    <source>
        <dbReference type="EMBL" id="CAB5016000.1"/>
    </source>
</evidence>
<evidence type="ECO:0000256" key="3">
    <source>
        <dbReference type="ARBA" id="ARBA00022475"/>
    </source>
</evidence>
<evidence type="ECO:0000313" key="17">
    <source>
        <dbReference type="EMBL" id="CAB4928189.1"/>
    </source>
</evidence>
<feature type="transmembrane region" description="Helical" evidence="10">
    <location>
        <begin position="184"/>
        <end position="206"/>
    </location>
</feature>
<feature type="domain" description="Cytochrome c assembly protein" evidence="11">
    <location>
        <begin position="94"/>
        <end position="304"/>
    </location>
</feature>
<protein>
    <submittedName>
        <fullName evidence="15">Unannotated protein</fullName>
    </submittedName>
</protein>
<evidence type="ECO:0000259" key="11">
    <source>
        <dbReference type="Pfam" id="PF01578"/>
    </source>
</evidence>
<dbReference type="EMBL" id="CAFBMT010000006">
    <property type="protein sequence ID" value="CAB4928189.1"/>
    <property type="molecule type" value="Genomic_DNA"/>
</dbReference>
<evidence type="ECO:0000313" key="14">
    <source>
        <dbReference type="EMBL" id="CAB4720710.1"/>
    </source>
</evidence>
<keyword evidence="5 10" id="KW-0812">Transmembrane</keyword>
<dbReference type="PRINTS" id="PR01411">
    <property type="entry name" value="CCMFBIOGNSIS"/>
</dbReference>
<evidence type="ECO:0000256" key="1">
    <source>
        <dbReference type="ARBA" id="ARBA00004429"/>
    </source>
</evidence>
<feature type="transmembrane region" description="Helical" evidence="10">
    <location>
        <begin position="218"/>
        <end position="238"/>
    </location>
</feature>
<dbReference type="GO" id="GO:0015232">
    <property type="term" value="F:heme transmembrane transporter activity"/>
    <property type="evidence" value="ECO:0007669"/>
    <property type="project" value="InterPro"/>
</dbReference>
<dbReference type="InterPro" id="IPR003568">
    <property type="entry name" value="Cyt_c_biogenesis_CcmF"/>
</dbReference>
<evidence type="ECO:0000259" key="12">
    <source>
        <dbReference type="Pfam" id="PF16327"/>
    </source>
</evidence>
<keyword evidence="4" id="KW-0997">Cell inner membrane</keyword>
<dbReference type="Pfam" id="PF01578">
    <property type="entry name" value="Cytochrom_C_asm"/>
    <property type="match status" value="1"/>
</dbReference>
<proteinExistence type="inferred from homology"/>
<feature type="transmembrane region" description="Helical" evidence="10">
    <location>
        <begin position="459"/>
        <end position="477"/>
    </location>
</feature>
<dbReference type="Pfam" id="PF16327">
    <property type="entry name" value="CcmF_C"/>
    <property type="match status" value="1"/>
</dbReference>
<feature type="transmembrane region" description="Helical" evidence="10">
    <location>
        <begin position="47"/>
        <end position="67"/>
    </location>
</feature>
<accession>A0A6J6ZNB5</accession>
<evidence type="ECO:0000313" key="13">
    <source>
        <dbReference type="EMBL" id="CAB4363613.1"/>
    </source>
</evidence>
<evidence type="ECO:0000256" key="7">
    <source>
        <dbReference type="ARBA" id="ARBA00022989"/>
    </source>
</evidence>
<gene>
    <name evidence="14" type="ORF">UFOPK2656_01317</name>
    <name evidence="15" type="ORF">UFOPK3099_01511</name>
    <name evidence="16" type="ORF">UFOPK3267_01185</name>
    <name evidence="17" type="ORF">UFOPK3651_01298</name>
    <name evidence="18" type="ORF">UFOPK3931_03080</name>
    <name evidence="13" type="ORF">UFOPK4189_01390</name>
</gene>
<dbReference type="EMBL" id="CAFAAV010000111">
    <property type="protein sequence ID" value="CAB4823209.1"/>
    <property type="molecule type" value="Genomic_DNA"/>
</dbReference>
<feature type="transmembrane region" description="Helical" evidence="10">
    <location>
        <begin position="282"/>
        <end position="301"/>
    </location>
</feature>
<keyword evidence="8 10" id="KW-0472">Membrane</keyword>
<evidence type="ECO:0000256" key="10">
    <source>
        <dbReference type="SAM" id="Phobius"/>
    </source>
</evidence>
<keyword evidence="6" id="KW-0201">Cytochrome c-type biogenesis</keyword>
<evidence type="ECO:0000256" key="4">
    <source>
        <dbReference type="ARBA" id="ARBA00022519"/>
    </source>
</evidence>
<dbReference type="AlphaFoldDB" id="A0A6J6ZNB5"/>
<evidence type="ECO:0000313" key="16">
    <source>
        <dbReference type="EMBL" id="CAB4850437.1"/>
    </source>
</evidence>